<dbReference type="EMBL" id="JAIQCJ010001375">
    <property type="protein sequence ID" value="KAJ8790113.1"/>
    <property type="molecule type" value="Genomic_DNA"/>
</dbReference>
<keyword evidence="4" id="KW-1185">Reference proteome</keyword>
<gene>
    <name evidence="3" type="ORF">J1605_004696</name>
</gene>
<dbReference type="InterPro" id="IPR051944">
    <property type="entry name" value="BEACH_domain_protein"/>
</dbReference>
<keyword evidence="1" id="KW-0853">WD repeat</keyword>
<accession>A0AB34HD25</accession>
<dbReference type="SUPFAM" id="SSF50729">
    <property type="entry name" value="PH domain-like"/>
    <property type="match status" value="1"/>
</dbReference>
<dbReference type="GO" id="GO:0019882">
    <property type="term" value="P:antigen processing and presentation"/>
    <property type="evidence" value="ECO:0007669"/>
    <property type="project" value="TreeGrafter"/>
</dbReference>
<protein>
    <recommendedName>
        <fullName evidence="2">BEACH-type PH domain-containing protein</fullName>
    </recommendedName>
</protein>
<dbReference type="Gene3D" id="2.30.29.30">
    <property type="entry name" value="Pleckstrin-homology domain (PH domain)/Phosphotyrosine-binding domain (PTB)"/>
    <property type="match status" value="1"/>
</dbReference>
<name>A0AB34HD25_ESCRO</name>
<dbReference type="PROSITE" id="PS51783">
    <property type="entry name" value="PH_BEACH"/>
    <property type="match status" value="1"/>
</dbReference>
<evidence type="ECO:0000313" key="4">
    <source>
        <dbReference type="Proteomes" id="UP001159641"/>
    </source>
</evidence>
<reference evidence="3 4" key="1">
    <citation type="submission" date="2022-11" db="EMBL/GenBank/DDBJ databases">
        <title>Whole genome sequence of Eschrichtius robustus ER-17-0199.</title>
        <authorList>
            <person name="Bruniche-Olsen A."/>
            <person name="Black A.N."/>
            <person name="Fields C.J."/>
            <person name="Walden K."/>
            <person name="Dewoody J.A."/>
        </authorList>
    </citation>
    <scope>NUCLEOTIDE SEQUENCE [LARGE SCALE GENOMIC DNA]</scope>
    <source>
        <strain evidence="3">ER-17-0199</strain>
        <tissue evidence="3">Blubber</tissue>
    </source>
</reference>
<sequence>MRRRCGKIKAANAWARIQEQLFGELGLWRQMAEATPCSRWELDWREGPARMRKRIRRLSPLEALSRERLKESQDRNAMCCSAQVDTQDRVEEKNLGIHTEATHIPCLWLSSCIFKASCSSLLTLQVTQKYSLVIVQGHLVCEGLLLFGQQHFYICENFTLSPVGDVYCTRHCLSNISDPFIFNMCSKDRSSDHYSCQRHSYGDLRELRQARFLLQDIALEIFFRNGYSKFLVFHNSDRSKVFKSFCSFQPGLKGKGFTEEPLNLR</sequence>
<dbReference type="InterPro" id="IPR011993">
    <property type="entry name" value="PH-like_dom_sf"/>
</dbReference>
<evidence type="ECO:0000259" key="2">
    <source>
        <dbReference type="PROSITE" id="PS51783"/>
    </source>
</evidence>
<dbReference type="CDD" id="cd01201">
    <property type="entry name" value="PH_BEACH"/>
    <property type="match status" value="1"/>
</dbReference>
<feature type="domain" description="BEACH-type PH" evidence="2">
    <location>
        <begin position="121"/>
        <end position="246"/>
    </location>
</feature>
<dbReference type="PANTHER" id="PTHR46108:SF3">
    <property type="entry name" value="WD REPEAT- AND FYVE DOMAIN-CONTAINING PROTEIN 4"/>
    <property type="match status" value="1"/>
</dbReference>
<comment type="caution">
    <text evidence="3">The sequence shown here is derived from an EMBL/GenBank/DDBJ whole genome shotgun (WGS) entry which is preliminary data.</text>
</comment>
<evidence type="ECO:0000313" key="3">
    <source>
        <dbReference type="EMBL" id="KAJ8790113.1"/>
    </source>
</evidence>
<dbReference type="PANTHER" id="PTHR46108">
    <property type="entry name" value="BLUE CHEESE"/>
    <property type="match status" value="1"/>
</dbReference>
<dbReference type="Pfam" id="PF14844">
    <property type="entry name" value="PH_BEACH"/>
    <property type="match status" value="1"/>
</dbReference>
<evidence type="ECO:0000256" key="1">
    <source>
        <dbReference type="ARBA" id="ARBA00022574"/>
    </source>
</evidence>
<proteinExistence type="predicted"/>
<dbReference type="Proteomes" id="UP001159641">
    <property type="component" value="Unassembled WGS sequence"/>
</dbReference>
<organism evidence="3 4">
    <name type="scientific">Eschrichtius robustus</name>
    <name type="common">California gray whale</name>
    <name type="synonym">Eschrichtius gibbosus</name>
    <dbReference type="NCBI Taxonomy" id="9764"/>
    <lineage>
        <taxon>Eukaryota</taxon>
        <taxon>Metazoa</taxon>
        <taxon>Chordata</taxon>
        <taxon>Craniata</taxon>
        <taxon>Vertebrata</taxon>
        <taxon>Euteleostomi</taxon>
        <taxon>Mammalia</taxon>
        <taxon>Eutheria</taxon>
        <taxon>Laurasiatheria</taxon>
        <taxon>Artiodactyla</taxon>
        <taxon>Whippomorpha</taxon>
        <taxon>Cetacea</taxon>
        <taxon>Mysticeti</taxon>
        <taxon>Eschrichtiidae</taxon>
        <taxon>Eschrichtius</taxon>
    </lineage>
</organism>
<dbReference type="AlphaFoldDB" id="A0AB34HD25"/>
<dbReference type="InterPro" id="IPR023362">
    <property type="entry name" value="PH-BEACH_dom"/>
</dbReference>